<comment type="caution">
    <text evidence="6">The sequence shown here is derived from an EMBL/GenBank/DDBJ whole genome shotgun (WGS) entry which is preliminary data.</text>
</comment>
<sequence>MEVLKSSFICTTPFNTQPSKPSKNPRSKTKPVIVLSSVTPDPWTLSDGNLEKPKPKSKNPKNPLSDDNARRIIKAKAQYLSALRRNQGSRAQTPKWIRRTPEQMVQYMEDDRNGNLYGRHVVAAIQRVRSLSRKPEGSYDIREVMGSFVTKLSFSEMCIVLKEQKGWRQVRDFFSWMKLQLSYRPSVIVYTIVLRMYGQVGKIKLAEQTFLEMLEAGCEPDEVACGTMLCAYARWGRHKAMLSFYSAVQERGLTLSVAVYNFMLSSLQKKSLHEDVMDMWRQMLDKGVAPNHFSYTVIISSFVKGGLAEEAFRTFDEMKSFGFVPEEVTYSLLISLSSKKGNQDNGLRLYEDMKLQGRTPSNFTCASLLTLHYKNEDYSKALSLFSEMERKKIVADEVIYGLLIRIYGKLGLYEDAQKTFEEIEKLGLLSNEKTYIAMAQIHLNSGNFEKALGILEQMRSKNIWFSRFAFIVSLQCYVMKEDLSSAEATFQALSKTGPPDANCCKKMLNLYMKLGLNEKAKDFIIQIRKDQVEFDEELLKTVMKVYCTLGMLRDAEHLIEEVSRSRSFEDSKLIQALSMAMDGDIRRLPRTEGAFEPLDQPGTMAFGFVLSLYLTDGNGSNAEEKLKMLLKTANGLSVASQLVCKFIREGKKLTYVVA</sequence>
<dbReference type="PANTHER" id="PTHR47936">
    <property type="entry name" value="PPR_LONG DOMAIN-CONTAINING PROTEIN"/>
    <property type="match status" value="1"/>
</dbReference>
<feature type="repeat" description="PPR" evidence="3">
    <location>
        <begin position="361"/>
        <end position="395"/>
    </location>
</feature>
<feature type="repeat" description="PPR" evidence="3">
    <location>
        <begin position="221"/>
        <end position="255"/>
    </location>
</feature>
<evidence type="ECO:0000256" key="4">
    <source>
        <dbReference type="SAM" id="MobiDB-lite"/>
    </source>
</evidence>
<evidence type="ECO:0000313" key="6">
    <source>
        <dbReference type="EMBL" id="CAK9172465.1"/>
    </source>
</evidence>
<keyword evidence="7" id="KW-1185">Reference proteome</keyword>
<proteinExistence type="inferred from homology"/>
<evidence type="ECO:0000313" key="7">
    <source>
        <dbReference type="Proteomes" id="UP001642360"/>
    </source>
</evidence>
<dbReference type="InterPro" id="IPR011990">
    <property type="entry name" value="TPR-like_helical_dom_sf"/>
</dbReference>
<comment type="similarity">
    <text evidence="1">Belongs to the PPR family. P subfamily.</text>
</comment>
<feature type="repeat" description="PPR" evidence="3">
    <location>
        <begin position="256"/>
        <end position="290"/>
    </location>
</feature>
<feature type="repeat" description="PPR" evidence="3">
    <location>
        <begin position="291"/>
        <end position="325"/>
    </location>
</feature>
<dbReference type="InterPro" id="IPR002885">
    <property type="entry name" value="PPR_rpt"/>
</dbReference>
<dbReference type="AlphaFoldDB" id="A0ABC8TY68"/>
<feature type="repeat" description="PPR" evidence="3">
    <location>
        <begin position="326"/>
        <end position="360"/>
    </location>
</feature>
<dbReference type="Pfam" id="PF01535">
    <property type="entry name" value="PPR"/>
    <property type="match status" value="2"/>
</dbReference>
<feature type="domain" description="PROP1-like PPR" evidence="5">
    <location>
        <begin position="374"/>
        <end position="522"/>
    </location>
</feature>
<dbReference type="PANTHER" id="PTHR47936:SF1">
    <property type="entry name" value="PENTATRICOPEPTIDE REPEAT-CONTAINING PROTEIN GUN1, CHLOROPLASTIC"/>
    <property type="match status" value="1"/>
</dbReference>
<dbReference type="NCBIfam" id="TIGR00756">
    <property type="entry name" value="PPR"/>
    <property type="match status" value="5"/>
</dbReference>
<dbReference type="Pfam" id="PF13041">
    <property type="entry name" value="PPR_2"/>
    <property type="match status" value="2"/>
</dbReference>
<evidence type="ECO:0000256" key="2">
    <source>
        <dbReference type="ARBA" id="ARBA00022737"/>
    </source>
</evidence>
<dbReference type="Proteomes" id="UP001642360">
    <property type="component" value="Unassembled WGS sequence"/>
</dbReference>
<evidence type="ECO:0000256" key="3">
    <source>
        <dbReference type="PROSITE-ProRule" id="PRU00708"/>
    </source>
</evidence>
<evidence type="ECO:0000259" key="5">
    <source>
        <dbReference type="Pfam" id="PF17177"/>
    </source>
</evidence>
<dbReference type="SUPFAM" id="SSF81901">
    <property type="entry name" value="HCP-like"/>
    <property type="match status" value="1"/>
</dbReference>
<protein>
    <recommendedName>
        <fullName evidence="5">PROP1-like PPR domain-containing protein</fullName>
    </recommendedName>
</protein>
<dbReference type="InterPro" id="IPR033443">
    <property type="entry name" value="PROP1-like_PPR_dom"/>
</dbReference>
<feature type="repeat" description="PPR" evidence="3">
    <location>
        <begin position="431"/>
        <end position="465"/>
    </location>
</feature>
<name>A0ABC8TY68_9AQUA</name>
<feature type="compositionally biased region" description="Polar residues" evidence="4">
    <location>
        <begin position="8"/>
        <end position="22"/>
    </location>
</feature>
<dbReference type="PROSITE" id="PS51375">
    <property type="entry name" value="PPR"/>
    <property type="match status" value="8"/>
</dbReference>
<evidence type="ECO:0000256" key="1">
    <source>
        <dbReference type="ARBA" id="ARBA00007626"/>
    </source>
</evidence>
<dbReference type="Gene3D" id="1.25.40.10">
    <property type="entry name" value="Tetratricopeptide repeat domain"/>
    <property type="match status" value="4"/>
</dbReference>
<dbReference type="Pfam" id="PF17177">
    <property type="entry name" value="PPR_long"/>
    <property type="match status" value="1"/>
</dbReference>
<feature type="repeat" description="PPR" evidence="3">
    <location>
        <begin position="396"/>
        <end position="430"/>
    </location>
</feature>
<organism evidence="6 7">
    <name type="scientific">Ilex paraguariensis</name>
    <name type="common">yerba mate</name>
    <dbReference type="NCBI Taxonomy" id="185542"/>
    <lineage>
        <taxon>Eukaryota</taxon>
        <taxon>Viridiplantae</taxon>
        <taxon>Streptophyta</taxon>
        <taxon>Embryophyta</taxon>
        <taxon>Tracheophyta</taxon>
        <taxon>Spermatophyta</taxon>
        <taxon>Magnoliopsida</taxon>
        <taxon>eudicotyledons</taxon>
        <taxon>Gunneridae</taxon>
        <taxon>Pentapetalae</taxon>
        <taxon>asterids</taxon>
        <taxon>campanulids</taxon>
        <taxon>Aquifoliales</taxon>
        <taxon>Aquifoliaceae</taxon>
        <taxon>Ilex</taxon>
    </lineage>
</organism>
<keyword evidence="2" id="KW-0677">Repeat</keyword>
<feature type="repeat" description="PPR" evidence="3">
    <location>
        <begin position="186"/>
        <end position="220"/>
    </location>
</feature>
<reference evidence="6 7" key="1">
    <citation type="submission" date="2024-02" db="EMBL/GenBank/DDBJ databases">
        <authorList>
            <person name="Vignale AGUSTIN F."/>
            <person name="Sosa J E."/>
            <person name="Modenutti C."/>
        </authorList>
    </citation>
    <scope>NUCLEOTIDE SEQUENCE [LARGE SCALE GENOMIC DNA]</scope>
</reference>
<accession>A0ABC8TY68</accession>
<gene>
    <name evidence="6" type="ORF">ILEXP_LOCUS42119</name>
</gene>
<feature type="region of interest" description="Disordered" evidence="4">
    <location>
        <begin position="1"/>
        <end position="70"/>
    </location>
</feature>
<dbReference type="EMBL" id="CAUOFW020006002">
    <property type="protein sequence ID" value="CAK9172465.1"/>
    <property type="molecule type" value="Genomic_DNA"/>
</dbReference>